<dbReference type="EMBL" id="WTXG01000185">
    <property type="protein sequence ID" value="KAI0291043.1"/>
    <property type="molecule type" value="Genomic_DNA"/>
</dbReference>
<comment type="caution">
    <text evidence="1">The sequence shown here is derived from an EMBL/GenBank/DDBJ whole genome shotgun (WGS) entry which is preliminary data.</text>
</comment>
<evidence type="ECO:0000313" key="2">
    <source>
        <dbReference type="Proteomes" id="UP001203297"/>
    </source>
</evidence>
<reference evidence="1" key="1">
    <citation type="journal article" date="2022" name="New Phytol.">
        <title>Evolutionary transition to the ectomycorrhizal habit in the genomes of a hyperdiverse lineage of mushroom-forming fungi.</title>
        <authorList>
            <person name="Looney B."/>
            <person name="Miyauchi S."/>
            <person name="Morin E."/>
            <person name="Drula E."/>
            <person name="Courty P.E."/>
            <person name="Kohler A."/>
            <person name="Kuo A."/>
            <person name="LaButti K."/>
            <person name="Pangilinan J."/>
            <person name="Lipzen A."/>
            <person name="Riley R."/>
            <person name="Andreopoulos W."/>
            <person name="He G."/>
            <person name="Johnson J."/>
            <person name="Nolan M."/>
            <person name="Tritt A."/>
            <person name="Barry K.W."/>
            <person name="Grigoriev I.V."/>
            <person name="Nagy L.G."/>
            <person name="Hibbett D."/>
            <person name="Henrissat B."/>
            <person name="Matheny P.B."/>
            <person name="Labbe J."/>
            <person name="Martin F.M."/>
        </authorList>
    </citation>
    <scope>NUCLEOTIDE SEQUENCE</scope>
    <source>
        <strain evidence="1">BPL690</strain>
    </source>
</reference>
<dbReference type="AlphaFoldDB" id="A0AAD4LVC7"/>
<name>A0AAD4LVC7_9AGAM</name>
<protein>
    <submittedName>
        <fullName evidence="1">Uncharacterized protein</fullName>
    </submittedName>
</protein>
<sequence length="81" mass="9194">MGHMLLSVPNRASTTTADFGLSQAQHSRVTLRTFNLATWKVPNIKLTVYEKERGIGGTWFVNRYPLRVIFPSIFSLQSNPQ</sequence>
<dbReference type="Gene3D" id="3.50.50.60">
    <property type="entry name" value="FAD/NAD(P)-binding domain"/>
    <property type="match status" value="1"/>
</dbReference>
<dbReference type="InterPro" id="IPR036188">
    <property type="entry name" value="FAD/NAD-bd_sf"/>
</dbReference>
<dbReference type="Proteomes" id="UP001203297">
    <property type="component" value="Unassembled WGS sequence"/>
</dbReference>
<accession>A0AAD4LVC7</accession>
<organism evidence="1 2">
    <name type="scientific">Multifurca ochricompacta</name>
    <dbReference type="NCBI Taxonomy" id="376703"/>
    <lineage>
        <taxon>Eukaryota</taxon>
        <taxon>Fungi</taxon>
        <taxon>Dikarya</taxon>
        <taxon>Basidiomycota</taxon>
        <taxon>Agaricomycotina</taxon>
        <taxon>Agaricomycetes</taxon>
        <taxon>Russulales</taxon>
        <taxon>Russulaceae</taxon>
        <taxon>Multifurca</taxon>
    </lineage>
</organism>
<gene>
    <name evidence="1" type="ORF">B0F90DRAFT_1781272</name>
</gene>
<evidence type="ECO:0000313" key="1">
    <source>
        <dbReference type="EMBL" id="KAI0291043.1"/>
    </source>
</evidence>
<keyword evidence="2" id="KW-1185">Reference proteome</keyword>
<proteinExistence type="predicted"/>